<protein>
    <submittedName>
        <fullName evidence="2">Uncharacterized protein</fullName>
    </submittedName>
</protein>
<evidence type="ECO:0000256" key="1">
    <source>
        <dbReference type="SAM" id="MobiDB-lite"/>
    </source>
</evidence>
<reference evidence="2 3" key="1">
    <citation type="journal article" date="2024" name="G3 (Bethesda)">
        <title>Genome assembly of Hibiscus sabdariffa L. provides insights into metabolisms of medicinal natural products.</title>
        <authorList>
            <person name="Kim T."/>
        </authorList>
    </citation>
    <scope>NUCLEOTIDE SEQUENCE [LARGE SCALE GENOMIC DNA]</scope>
    <source>
        <strain evidence="2">TK-2024</strain>
        <tissue evidence="2">Old leaves</tissue>
    </source>
</reference>
<feature type="compositionally biased region" description="Basic and acidic residues" evidence="1">
    <location>
        <begin position="29"/>
        <end position="39"/>
    </location>
</feature>
<sequence length="117" mass="12869">MGETVTQRRRQGIVFKEGKNQAMLGSSEHSAETRSLEDGKVLNRQGKGKVVFCGGSKFRGAKRTLQGKNEVSHPLTVKRSKQGSMHAGFEEDEVSEATSPMKQLPMVKAASQPRREP</sequence>
<name>A0ABR2CVL9_9ROSI</name>
<feature type="region of interest" description="Disordered" evidence="1">
    <location>
        <begin position="64"/>
        <end position="117"/>
    </location>
</feature>
<dbReference type="EMBL" id="JBBPBM010000042">
    <property type="protein sequence ID" value="KAK8523682.1"/>
    <property type="molecule type" value="Genomic_DNA"/>
</dbReference>
<evidence type="ECO:0000313" key="3">
    <source>
        <dbReference type="Proteomes" id="UP001472677"/>
    </source>
</evidence>
<evidence type="ECO:0000313" key="2">
    <source>
        <dbReference type="EMBL" id="KAK8523682.1"/>
    </source>
</evidence>
<accession>A0ABR2CVL9</accession>
<comment type="caution">
    <text evidence="2">The sequence shown here is derived from an EMBL/GenBank/DDBJ whole genome shotgun (WGS) entry which is preliminary data.</text>
</comment>
<proteinExistence type="predicted"/>
<feature type="region of interest" description="Disordered" evidence="1">
    <location>
        <begin position="1"/>
        <end position="39"/>
    </location>
</feature>
<gene>
    <name evidence="2" type="ORF">V6N12_013767</name>
</gene>
<keyword evidence="3" id="KW-1185">Reference proteome</keyword>
<organism evidence="2 3">
    <name type="scientific">Hibiscus sabdariffa</name>
    <name type="common">roselle</name>
    <dbReference type="NCBI Taxonomy" id="183260"/>
    <lineage>
        <taxon>Eukaryota</taxon>
        <taxon>Viridiplantae</taxon>
        <taxon>Streptophyta</taxon>
        <taxon>Embryophyta</taxon>
        <taxon>Tracheophyta</taxon>
        <taxon>Spermatophyta</taxon>
        <taxon>Magnoliopsida</taxon>
        <taxon>eudicotyledons</taxon>
        <taxon>Gunneridae</taxon>
        <taxon>Pentapetalae</taxon>
        <taxon>rosids</taxon>
        <taxon>malvids</taxon>
        <taxon>Malvales</taxon>
        <taxon>Malvaceae</taxon>
        <taxon>Malvoideae</taxon>
        <taxon>Hibiscus</taxon>
    </lineage>
</organism>
<dbReference type="Proteomes" id="UP001472677">
    <property type="component" value="Unassembled WGS sequence"/>
</dbReference>